<protein>
    <submittedName>
        <fullName evidence="1">Uncharacterized protein</fullName>
    </submittedName>
</protein>
<name>U1WH57_ANEAE</name>
<sequence length="163" mass="18311">MPYTYIIQPFERRKKEMKKSAVCLMLLFVLAGCTEGPLASPSPRPPLPALTVGQQDVPVYQSNYCWKSEKKNSCVDFISPPSQVRTENPGVVPAQATMMIHFDKQPKSGTLQVNEWTSTNKTKPVTVQDSSFVLSKNKGLHIYSFSAEWEEGTANYVCKVYLE</sequence>
<dbReference type="AlphaFoldDB" id="U1WH57"/>
<proteinExistence type="predicted"/>
<dbReference type="HOGENOM" id="CLU_146617_0_0_9"/>
<accession>U1WH57</accession>
<dbReference type="EMBL" id="AWSJ01000238">
    <property type="protein sequence ID" value="ERI07899.1"/>
    <property type="molecule type" value="Genomic_DNA"/>
</dbReference>
<evidence type="ECO:0000313" key="2">
    <source>
        <dbReference type="Proteomes" id="UP000016511"/>
    </source>
</evidence>
<organism evidence="1 2">
    <name type="scientific">Aneurinibacillus aneurinilyticus ATCC 12856</name>
    <dbReference type="NCBI Taxonomy" id="649747"/>
    <lineage>
        <taxon>Bacteria</taxon>
        <taxon>Bacillati</taxon>
        <taxon>Bacillota</taxon>
        <taxon>Bacilli</taxon>
        <taxon>Bacillales</taxon>
        <taxon>Paenibacillaceae</taxon>
        <taxon>Aneurinibacillus group</taxon>
        <taxon>Aneurinibacillus</taxon>
    </lineage>
</organism>
<dbReference type="STRING" id="649747.HMPREF0083_04014"/>
<evidence type="ECO:0000313" key="1">
    <source>
        <dbReference type="EMBL" id="ERI07899.1"/>
    </source>
</evidence>
<comment type="caution">
    <text evidence="1">The sequence shown here is derived from an EMBL/GenBank/DDBJ whole genome shotgun (WGS) entry which is preliminary data.</text>
</comment>
<gene>
    <name evidence="1" type="ORF">HMPREF0083_04014</name>
</gene>
<keyword evidence="2" id="KW-1185">Reference proteome</keyword>
<dbReference type="eggNOG" id="ENOG5032S1V">
    <property type="taxonomic scope" value="Bacteria"/>
</dbReference>
<reference evidence="1 2" key="1">
    <citation type="submission" date="2013-08" db="EMBL/GenBank/DDBJ databases">
        <authorList>
            <person name="Weinstock G."/>
            <person name="Sodergren E."/>
            <person name="Wylie T."/>
            <person name="Fulton L."/>
            <person name="Fulton R."/>
            <person name="Fronick C."/>
            <person name="O'Laughlin M."/>
            <person name="Godfrey J."/>
            <person name="Miner T."/>
            <person name="Herter B."/>
            <person name="Appelbaum E."/>
            <person name="Cordes M."/>
            <person name="Lek S."/>
            <person name="Wollam A."/>
            <person name="Pepin K.H."/>
            <person name="Palsikar V.B."/>
            <person name="Mitreva M."/>
            <person name="Wilson R.K."/>
        </authorList>
    </citation>
    <scope>NUCLEOTIDE SEQUENCE [LARGE SCALE GENOMIC DNA]</scope>
    <source>
        <strain evidence="1 2">ATCC 12856</strain>
    </source>
</reference>
<dbReference type="Proteomes" id="UP000016511">
    <property type="component" value="Unassembled WGS sequence"/>
</dbReference>
<dbReference type="PATRIC" id="fig|649747.3.peg.3651"/>